<organism evidence="1 2">
    <name type="scientific">Choristoneura fumiferana</name>
    <name type="common">Spruce budworm moth</name>
    <name type="synonym">Archips fumiferana</name>
    <dbReference type="NCBI Taxonomy" id="7141"/>
    <lineage>
        <taxon>Eukaryota</taxon>
        <taxon>Metazoa</taxon>
        <taxon>Ecdysozoa</taxon>
        <taxon>Arthropoda</taxon>
        <taxon>Hexapoda</taxon>
        <taxon>Insecta</taxon>
        <taxon>Pterygota</taxon>
        <taxon>Neoptera</taxon>
        <taxon>Endopterygota</taxon>
        <taxon>Lepidoptera</taxon>
        <taxon>Glossata</taxon>
        <taxon>Ditrysia</taxon>
        <taxon>Tortricoidea</taxon>
        <taxon>Tortricidae</taxon>
        <taxon>Tortricinae</taxon>
        <taxon>Choristoneura</taxon>
    </lineage>
</organism>
<dbReference type="EMBL" id="CM046108">
    <property type="protein sequence ID" value="KAI8426259.1"/>
    <property type="molecule type" value="Genomic_DNA"/>
</dbReference>
<gene>
    <name evidence="1" type="ORF">MSG28_005155</name>
</gene>
<protein>
    <submittedName>
        <fullName evidence="1">Uncharacterized protein</fullName>
    </submittedName>
</protein>
<keyword evidence="2" id="KW-1185">Reference proteome</keyword>
<reference evidence="1 2" key="1">
    <citation type="journal article" date="2022" name="Genome Biol. Evol.">
        <title>The Spruce Budworm Genome: Reconstructing the Evolutionary History of Antifreeze Proteins.</title>
        <authorList>
            <person name="Beliveau C."/>
            <person name="Gagne P."/>
            <person name="Picq S."/>
            <person name="Vernygora O."/>
            <person name="Keeling C.I."/>
            <person name="Pinkney K."/>
            <person name="Doucet D."/>
            <person name="Wen F."/>
            <person name="Johnston J.S."/>
            <person name="Maaroufi H."/>
            <person name="Boyle B."/>
            <person name="Laroche J."/>
            <person name="Dewar K."/>
            <person name="Juretic N."/>
            <person name="Blackburn G."/>
            <person name="Nisole A."/>
            <person name="Brunet B."/>
            <person name="Brandao M."/>
            <person name="Lumley L."/>
            <person name="Duan J."/>
            <person name="Quan G."/>
            <person name="Lucarotti C.J."/>
            <person name="Roe A.D."/>
            <person name="Sperling F.A.H."/>
            <person name="Levesque R.C."/>
            <person name="Cusson M."/>
        </authorList>
    </citation>
    <scope>NUCLEOTIDE SEQUENCE [LARGE SCALE GENOMIC DNA]</scope>
    <source>
        <strain evidence="1">Glfc:IPQL:Cfum</strain>
    </source>
</reference>
<evidence type="ECO:0000313" key="2">
    <source>
        <dbReference type="Proteomes" id="UP001064048"/>
    </source>
</evidence>
<dbReference type="Proteomes" id="UP001064048">
    <property type="component" value="Chromosome 8"/>
</dbReference>
<sequence length="623" mass="71468">MHYVQKYLEKLPMPKGSIKSVNGGNGTNIFLYCNYYSFYSQKVLMALYEKNVQFEPLVLDITKGEQYSSWFLDINPRGEIPVLKVNNRIIPDSTRILDYLEDYLDPELPPLINVSTDRKVLNNINKFRDLIDALPAGVITVGSFFHPQLCGRPKLPFILPVREVLKSGDLGSSKNLRKLAEDNPKAKGVLLYKAEIQDRKHEILTNEEEYLKILNIVDQVLTQVENQLKEQSEDNWLCCENFSIADVDLAILLHRLWELGLEGRFWAGGKRPLIENYYNRVQQRDSFKKTVPNLPLHVKMIVTSQPPAYVGAAGAASLGVVIAIFYKFTMRKVSKSRTDDDGISSANGSVVNDDQSETQQSDDRNDKDMESDPNVSGNEAEGKEKEVKKVKSSKKGRKRKTEKEDTKKDTEEEYEVEKVVDSKKIKGKLHYLIRWKGYSADSDTWEPENTLSCPDLISKYHDEKTQKKKSTTPKTGKKRGAPKKEKAGAKKAKPTKKEWDGENADENAEYEVDRILEVHHKKNGKREFLIHWKGWSNKIRSWEPEDNLNCSDLIKKFMDKVDAARSTDSRNLRVAPGTTNRFTLQDPTSGRRLSKRRGQRQRVRYAMQNEAVVLRTFISRKQC</sequence>
<evidence type="ECO:0000313" key="1">
    <source>
        <dbReference type="EMBL" id="KAI8426259.1"/>
    </source>
</evidence>
<name>A0ACC0JQ52_CHOFU</name>
<accession>A0ACC0JQ52</accession>
<comment type="caution">
    <text evidence="1">The sequence shown here is derived from an EMBL/GenBank/DDBJ whole genome shotgun (WGS) entry which is preliminary data.</text>
</comment>
<proteinExistence type="predicted"/>